<comment type="caution">
    <text evidence="1">The sequence shown here is derived from an EMBL/GenBank/DDBJ whole genome shotgun (WGS) entry which is preliminary data.</text>
</comment>
<feature type="non-terminal residue" evidence="1">
    <location>
        <position position="75"/>
    </location>
</feature>
<accession>X1FC29</accession>
<gene>
    <name evidence="1" type="ORF">S03H2_18949</name>
</gene>
<organism evidence="1">
    <name type="scientific">marine sediment metagenome</name>
    <dbReference type="NCBI Taxonomy" id="412755"/>
    <lineage>
        <taxon>unclassified sequences</taxon>
        <taxon>metagenomes</taxon>
        <taxon>ecological metagenomes</taxon>
    </lineage>
</organism>
<reference evidence="1" key="1">
    <citation type="journal article" date="2014" name="Front. Microbiol.">
        <title>High frequency of phylogenetically diverse reductive dehalogenase-homologous genes in deep subseafloor sedimentary metagenomes.</title>
        <authorList>
            <person name="Kawai M."/>
            <person name="Futagami T."/>
            <person name="Toyoda A."/>
            <person name="Takaki Y."/>
            <person name="Nishi S."/>
            <person name="Hori S."/>
            <person name="Arai W."/>
            <person name="Tsubouchi T."/>
            <person name="Morono Y."/>
            <person name="Uchiyama I."/>
            <person name="Ito T."/>
            <person name="Fujiyama A."/>
            <person name="Inagaki F."/>
            <person name="Takami H."/>
        </authorList>
    </citation>
    <scope>NUCLEOTIDE SEQUENCE</scope>
    <source>
        <strain evidence="1">Expedition CK06-06</strain>
    </source>
</reference>
<protein>
    <recommendedName>
        <fullName evidence="2">MutL protein</fullName>
    </recommendedName>
</protein>
<dbReference type="EMBL" id="BARU01009858">
    <property type="protein sequence ID" value="GAH42492.1"/>
    <property type="molecule type" value="Genomic_DNA"/>
</dbReference>
<name>X1FC29_9ZZZZ</name>
<evidence type="ECO:0000313" key="1">
    <source>
        <dbReference type="EMBL" id="GAH42492.1"/>
    </source>
</evidence>
<dbReference type="InterPro" id="IPR006230">
    <property type="entry name" value="MutL"/>
</dbReference>
<evidence type="ECO:0008006" key="2">
    <source>
        <dbReference type="Google" id="ProtNLM"/>
    </source>
</evidence>
<dbReference type="Pfam" id="PF13941">
    <property type="entry name" value="MutL"/>
    <property type="match status" value="1"/>
</dbReference>
<proteinExistence type="predicted"/>
<dbReference type="AlphaFoldDB" id="X1FC29"/>
<sequence length="75" mass="8124">MRTALLIDFGSTFTKLVAIDLEKEIFLGSSSHPTTVDDDVMIGFQDALDVLNKKISKKDEDYDLKLACSSAAGGL</sequence>